<evidence type="ECO:0000313" key="2">
    <source>
        <dbReference type="Proteomes" id="UP000000286"/>
    </source>
</evidence>
<evidence type="ECO:0000313" key="1">
    <source>
        <dbReference type="EMBL" id="CAY80758.2"/>
    </source>
</evidence>
<dbReference type="Proteomes" id="UP000000286">
    <property type="component" value="Chromosome X"/>
</dbReference>
<protein>
    <submittedName>
        <fullName evidence="1">EC1118_1J11_2366p</fullName>
    </submittedName>
</protein>
<name>C8ZBJ2_YEAS8</name>
<proteinExistence type="predicted"/>
<accession>C8ZBJ2</accession>
<sequence>MGEITPRSLPATNFTGSQFLSSSFCKSASVLNIVFSAFKHTAEFPESLFRRSPRERGSVFFVTINFEKGSLLCIVVDGRITSLPLGFCDKSVENIFMIWFFY</sequence>
<dbReference type="EMBL" id="FN393075">
    <property type="protein sequence ID" value="CAY80758.2"/>
    <property type="molecule type" value="Genomic_DNA"/>
</dbReference>
<dbReference type="HOGENOM" id="CLU_2279647_0_0_1"/>
<organism evidence="1 2">
    <name type="scientific">Saccharomyces cerevisiae (strain Lalvin EC1118 / Prise de mousse)</name>
    <name type="common">Baker's yeast</name>
    <dbReference type="NCBI Taxonomy" id="643680"/>
    <lineage>
        <taxon>Eukaryota</taxon>
        <taxon>Fungi</taxon>
        <taxon>Dikarya</taxon>
        <taxon>Ascomycota</taxon>
        <taxon>Saccharomycotina</taxon>
        <taxon>Saccharomycetes</taxon>
        <taxon>Saccharomycetales</taxon>
        <taxon>Saccharomycetaceae</taxon>
        <taxon>Saccharomyces</taxon>
    </lineage>
</organism>
<dbReference type="AlphaFoldDB" id="C8ZBJ2"/>
<reference evidence="1 2" key="1">
    <citation type="journal article" date="2009" name="Proc. Natl. Acad. Sci. U.S.A.">
        <title>Eukaryote-to-eukaryote gene transfer events revealed by the genome sequence of the wine yeast Saccharomyces cerevisiae EC1118.</title>
        <authorList>
            <person name="Novo M."/>
            <person name="Bigey F."/>
            <person name="Beyne E."/>
            <person name="Galeote V."/>
            <person name="Gavory F."/>
            <person name="Mallet S."/>
            <person name="Cambot B."/>
            <person name="Legras J.L."/>
            <person name="Wincker P."/>
            <person name="Casaregola S."/>
            <person name="Dequin S."/>
        </authorList>
    </citation>
    <scope>NUCLEOTIDE SEQUENCE [LARGE SCALE GENOMIC DNA]</scope>
    <source>
        <strain evidence="2">Lalvin EC1118 / Prise de mousse</strain>
    </source>
</reference>
<gene>
    <name evidence="1" type="ORF">EC1118_1J11_2366g</name>
</gene>